<gene>
    <name evidence="1" type="ORF">V2W34_10930</name>
</gene>
<evidence type="ECO:0000313" key="1">
    <source>
        <dbReference type="EMBL" id="MEF2292515.1"/>
    </source>
</evidence>
<evidence type="ECO:0000313" key="2">
    <source>
        <dbReference type="Proteomes" id="UP001356080"/>
    </source>
</evidence>
<reference evidence="1 2" key="1">
    <citation type="submission" date="2024-01" db="EMBL/GenBank/DDBJ databases">
        <title>Survival strategy associated with biotechnological potential of Virgibacillus dokdonensis T4.6 isolated from salt-fermented shrimp paste.</title>
        <authorList>
            <person name="Doan T.V."/>
            <person name="Quach N.T."/>
            <person name="Phi Q.-T."/>
        </authorList>
    </citation>
    <scope>NUCLEOTIDE SEQUENCE [LARGE SCALE GENOMIC DNA]</scope>
    <source>
        <strain evidence="1 2">T4.6</strain>
    </source>
</reference>
<accession>A0ABU7VHK7</accession>
<organism evidence="1 2">
    <name type="scientific">Virgibacillus dokdonensis</name>
    <dbReference type="NCBI Taxonomy" id="302167"/>
    <lineage>
        <taxon>Bacteria</taxon>
        <taxon>Bacillati</taxon>
        <taxon>Bacillota</taxon>
        <taxon>Bacilli</taxon>
        <taxon>Bacillales</taxon>
        <taxon>Bacillaceae</taxon>
        <taxon>Virgibacillus</taxon>
    </lineage>
</organism>
<sequence length="96" mass="11704">MPDRIDEFLGEEMYKREDKNLVEDALKRLGVNPSVTFREFYNQYEGPFWEEHVPFELLDIVEEEHSIESYTFISRQEHAFFPKQYLVLSEMFLSFR</sequence>
<dbReference type="EMBL" id="JAZHPM010000017">
    <property type="protein sequence ID" value="MEF2292515.1"/>
    <property type="molecule type" value="Genomic_DNA"/>
</dbReference>
<keyword evidence="2" id="KW-1185">Reference proteome</keyword>
<protein>
    <submittedName>
        <fullName evidence="1">SMI1/KNR4 family protein</fullName>
    </submittedName>
</protein>
<comment type="caution">
    <text evidence="1">The sequence shown here is derived from an EMBL/GenBank/DDBJ whole genome shotgun (WGS) entry which is preliminary data.</text>
</comment>
<proteinExistence type="predicted"/>
<dbReference type="Proteomes" id="UP001356080">
    <property type="component" value="Unassembled WGS sequence"/>
</dbReference>
<name>A0ABU7VHK7_9BACI</name>